<keyword evidence="1" id="KW-1133">Transmembrane helix</keyword>
<gene>
    <name evidence="2" type="ORF">FZC84_14595</name>
</gene>
<feature type="transmembrane region" description="Helical" evidence="1">
    <location>
        <begin position="30"/>
        <end position="47"/>
    </location>
</feature>
<dbReference type="Proteomes" id="UP000325182">
    <property type="component" value="Unassembled WGS sequence"/>
</dbReference>
<comment type="caution">
    <text evidence="2">The sequence shown here is derived from an EMBL/GenBank/DDBJ whole genome shotgun (WGS) entry which is preliminary data.</text>
</comment>
<proteinExistence type="predicted"/>
<sequence>MKNYIAFLLQLIIWSAFSVAQWLSGKDHIEYKWIMFIVFFYLGYLIAKKIVNSSKVTFIVTLISLFTFFSLKIFFEQIITSIYL</sequence>
<dbReference type="EMBL" id="VTEG01000011">
    <property type="protein sequence ID" value="TYR98400.1"/>
    <property type="molecule type" value="Genomic_DNA"/>
</dbReference>
<evidence type="ECO:0000313" key="2">
    <source>
        <dbReference type="EMBL" id="TYR98400.1"/>
    </source>
</evidence>
<protein>
    <submittedName>
        <fullName evidence="2">Uncharacterized protein</fullName>
    </submittedName>
</protein>
<reference evidence="2 3" key="1">
    <citation type="submission" date="2019-08" db="EMBL/GenBank/DDBJ databases">
        <title>Bacillus genomes from the desert of Cuatro Cienegas, Coahuila.</title>
        <authorList>
            <person name="Olmedo-Alvarez G."/>
        </authorList>
    </citation>
    <scope>NUCLEOTIDE SEQUENCE [LARGE SCALE GENOMIC DNA]</scope>
    <source>
        <strain evidence="2 3">CH128b_4D</strain>
    </source>
</reference>
<dbReference type="AlphaFoldDB" id="A0A5D4MBQ8"/>
<name>A0A5D4MBQ8_9BACI</name>
<keyword evidence="1" id="KW-0472">Membrane</keyword>
<keyword evidence="1" id="KW-0812">Transmembrane</keyword>
<evidence type="ECO:0000313" key="3">
    <source>
        <dbReference type="Proteomes" id="UP000325182"/>
    </source>
</evidence>
<accession>A0A5D4MBQ8</accession>
<organism evidence="2 3">
    <name type="scientific">Rossellomorea vietnamensis</name>
    <dbReference type="NCBI Taxonomy" id="218284"/>
    <lineage>
        <taxon>Bacteria</taxon>
        <taxon>Bacillati</taxon>
        <taxon>Bacillota</taxon>
        <taxon>Bacilli</taxon>
        <taxon>Bacillales</taxon>
        <taxon>Bacillaceae</taxon>
        <taxon>Rossellomorea</taxon>
    </lineage>
</organism>
<feature type="transmembrane region" description="Helical" evidence="1">
    <location>
        <begin position="56"/>
        <end position="75"/>
    </location>
</feature>
<evidence type="ECO:0000256" key="1">
    <source>
        <dbReference type="SAM" id="Phobius"/>
    </source>
</evidence>